<comment type="caution">
    <text evidence="4">The sequence shown here is derived from an EMBL/GenBank/DDBJ whole genome shotgun (WGS) entry which is preliminary data.</text>
</comment>
<dbReference type="Gene3D" id="3.40.50.300">
    <property type="entry name" value="P-loop containing nucleotide triphosphate hydrolases"/>
    <property type="match status" value="2"/>
</dbReference>
<dbReference type="Proteomes" id="UP000216361">
    <property type="component" value="Unassembled WGS sequence"/>
</dbReference>
<dbReference type="SUPFAM" id="SSF52540">
    <property type="entry name" value="P-loop containing nucleoside triphosphate hydrolases"/>
    <property type="match status" value="1"/>
</dbReference>
<reference evidence="4 5" key="1">
    <citation type="submission" date="2017-07" db="EMBL/GenBank/DDBJ databases">
        <title>Elstera cyanobacteriorum sp. nov., a novel bacterium isolated from cyanobacterial aggregates in a eutrophic lake.</title>
        <authorList>
            <person name="Cai H."/>
        </authorList>
    </citation>
    <scope>NUCLEOTIDE SEQUENCE [LARGE SCALE GENOMIC DNA]</scope>
    <source>
        <strain evidence="4 5">TH019</strain>
    </source>
</reference>
<dbReference type="RefSeq" id="WP_094406799.1">
    <property type="nucleotide sequence ID" value="NZ_BMJZ01000014.1"/>
</dbReference>
<gene>
    <name evidence="4" type="ORF">CHR90_00940</name>
</gene>
<dbReference type="OrthoDB" id="9795626at2"/>
<dbReference type="GO" id="GO:0006302">
    <property type="term" value="P:double-strand break repair"/>
    <property type="evidence" value="ECO:0007669"/>
    <property type="project" value="InterPro"/>
</dbReference>
<feature type="domain" description="Rad50/SbcC-type AAA" evidence="3">
    <location>
        <begin position="6"/>
        <end position="233"/>
    </location>
</feature>
<protein>
    <recommendedName>
        <fullName evidence="3">Rad50/SbcC-type AAA domain-containing protein</fullName>
    </recommendedName>
</protein>
<dbReference type="PANTHER" id="PTHR32114:SF2">
    <property type="entry name" value="ABC TRANSPORTER ABCH.3"/>
    <property type="match status" value="1"/>
</dbReference>
<organism evidence="4 5">
    <name type="scientific">Elstera cyanobacteriorum</name>
    <dbReference type="NCBI Taxonomy" id="2022747"/>
    <lineage>
        <taxon>Bacteria</taxon>
        <taxon>Pseudomonadati</taxon>
        <taxon>Pseudomonadota</taxon>
        <taxon>Alphaproteobacteria</taxon>
        <taxon>Rhodospirillales</taxon>
        <taxon>Rhodospirillaceae</taxon>
        <taxon>Elstera</taxon>
    </lineage>
</organism>
<dbReference type="Pfam" id="PF13558">
    <property type="entry name" value="SbcC_Walker_B"/>
    <property type="match status" value="1"/>
</dbReference>
<dbReference type="PANTHER" id="PTHR32114">
    <property type="entry name" value="ABC TRANSPORTER ABCH.3"/>
    <property type="match status" value="1"/>
</dbReference>
<evidence type="ECO:0000259" key="3">
    <source>
        <dbReference type="Pfam" id="PF13476"/>
    </source>
</evidence>
<keyword evidence="1" id="KW-0175">Coiled coil</keyword>
<accession>A0A255Y078</accession>
<evidence type="ECO:0000256" key="2">
    <source>
        <dbReference type="SAM" id="MobiDB-lite"/>
    </source>
</evidence>
<dbReference type="InterPro" id="IPR038729">
    <property type="entry name" value="Rad50/SbcC_AAA"/>
</dbReference>
<dbReference type="EMBL" id="NOXS01000019">
    <property type="protein sequence ID" value="OYQ21890.1"/>
    <property type="molecule type" value="Genomic_DNA"/>
</dbReference>
<evidence type="ECO:0000256" key="1">
    <source>
        <dbReference type="SAM" id="Coils"/>
    </source>
</evidence>
<dbReference type="AlphaFoldDB" id="A0A255Y078"/>
<keyword evidence="5" id="KW-1185">Reference proteome</keyword>
<evidence type="ECO:0000313" key="5">
    <source>
        <dbReference type="Proteomes" id="UP000216361"/>
    </source>
</evidence>
<feature type="coiled-coil region" evidence="1">
    <location>
        <begin position="724"/>
        <end position="793"/>
    </location>
</feature>
<proteinExistence type="predicted"/>
<feature type="region of interest" description="Disordered" evidence="2">
    <location>
        <begin position="894"/>
        <end position="916"/>
    </location>
</feature>
<dbReference type="Pfam" id="PF13476">
    <property type="entry name" value="AAA_23"/>
    <property type="match status" value="1"/>
</dbReference>
<sequence>MQILSISGENIASLAEPFHLQLDIQPLSTAGLFAITGETGAGKSSLLDTLCLALYGQCPRLSGDGTRENIADVEGQELRTTDPRTVLRRGAARAVARVRFRGVDGATYEAEWAVRRARDRRDGKLQNAERSLKRTSDNQVLASQITSVNERVEALTGLTYDEFRRTILLAQGDFDAFLVAKTADRAAILEKVTGTEVYRDISRRVYARHTVAKQALETLEARRGEHHLLTPEERIALANEIATLQATQKAEDIEMCGITADLQTYLALEEARANWTKAEARLQAATQELEACSADQAWLREWDAARAIRGEVKERDAAALAVNSATQAQVTLSNDLAAQKDIAAAAKAAADAALLKRNDAEAVFKGFAEDWSRATTLDGQVATAMAEVQKAEDRVNVTTHGVSDAKRESDDLGFRKKTLQTNIDAEITRLASVRGHDLLLANWGLLEDRLQSRIDAATNKLTWQQELAFLTQTIASDLQQKTDTRTAIGVAEEKIAAAQAYQDQIAPERSSLADAAPTDRLDRLSQATSDLRHLRDASTDARSARTALAHSRARLTQAEASIARAGLDKTQATAAAEKLNLQIEVLKQPVAAADAAISHEAAHLRQHLHPGEPCPVCRSTDHPVMENAALAELARTLREKFEAAVKARDAALDQAQAAERDRMAAEVAISQESLIARDLEARLSEAVGAFNAARNTLAKGPLSDRVPEDIDSPEEAFGALMNTVAEWRRKLEADRDRLTELEKQHRGAGEAIEEQTREITRLQGLLREIENRVAESEARLTALKDRILEAENGLAQIDLRVAPLLAEAGLAVEVFDHTALDRLEELRQTIKALTQSKDKIASDQKTLDVLGTEIARCAAHLANEEKALAEAVRDRDVRQATHTAIVNQRKMLLGGEPTDSHRSRHNKARQDSQTAFETAQERLSLETAKLSGLESQGIAAVETLTAAKARLEAAEVALTSACAAAGLSQPRVIELQSATDDEVIPRQQRTKRAETDKAEAEGALKERLDTLTALEKAGLPTTPRDELKNRHGTLEASIRKRSEDIGGLLQRQSADTQAQANLADLQREIDAARRVSETWLAVNQAIGAADGDRFAQIAQAVTLGLLVERANVHLRDLKPRYRLEVAPSDLALHVIDVDMADERRATRSLSGGERFLISLALALALSGMGTHGAIAGTLFIDEGFGSLDADSLDLAIDALERLQAQGRMIGVISHVQAMKDRIPVQIEVVKTGGGASELRLKVG</sequence>
<dbReference type="InterPro" id="IPR027417">
    <property type="entry name" value="P-loop_NTPase"/>
</dbReference>
<name>A0A255Y078_9PROT</name>
<evidence type="ECO:0000313" key="4">
    <source>
        <dbReference type="EMBL" id="OYQ21890.1"/>
    </source>
</evidence>
<dbReference type="GO" id="GO:0016887">
    <property type="term" value="F:ATP hydrolysis activity"/>
    <property type="evidence" value="ECO:0007669"/>
    <property type="project" value="InterPro"/>
</dbReference>